<evidence type="ECO:0000313" key="1">
    <source>
        <dbReference type="EMBL" id="QTR03017.1"/>
    </source>
</evidence>
<evidence type="ECO:0000313" key="2">
    <source>
        <dbReference type="Proteomes" id="UP000671828"/>
    </source>
</evidence>
<dbReference type="GO" id="GO:0052689">
    <property type="term" value="F:carboxylic ester hydrolase activity"/>
    <property type="evidence" value="ECO:0007669"/>
    <property type="project" value="TreeGrafter"/>
</dbReference>
<dbReference type="PANTHER" id="PTHR43265">
    <property type="entry name" value="ESTERASE ESTD"/>
    <property type="match status" value="1"/>
</dbReference>
<feature type="non-terminal residue" evidence="1">
    <location>
        <position position="81"/>
    </location>
</feature>
<sequence>MENVTFAGAGVVLAGSLALPERGAPVPGVVMVGGSGPSDRDNDTHFPAIRRHLAGAGIAVLSYDKRGVGGSSGDWLDATQD</sequence>
<dbReference type="Gene3D" id="3.40.50.1820">
    <property type="entry name" value="alpha/beta hydrolase"/>
    <property type="match status" value="1"/>
</dbReference>
<dbReference type="InterPro" id="IPR053145">
    <property type="entry name" value="AB_hydrolase_Est10"/>
</dbReference>
<dbReference type="Proteomes" id="UP000671828">
    <property type="component" value="Chromosome"/>
</dbReference>
<organism evidence="1 2">
    <name type="scientific">Saccharothrix algeriensis</name>
    <dbReference type="NCBI Taxonomy" id="173560"/>
    <lineage>
        <taxon>Bacteria</taxon>
        <taxon>Bacillati</taxon>
        <taxon>Actinomycetota</taxon>
        <taxon>Actinomycetes</taxon>
        <taxon>Pseudonocardiales</taxon>
        <taxon>Pseudonocardiaceae</taxon>
        <taxon>Saccharothrix</taxon>
    </lineage>
</organism>
<dbReference type="AlphaFoldDB" id="A0A8T8HX71"/>
<dbReference type="InterPro" id="IPR029058">
    <property type="entry name" value="AB_hydrolase_fold"/>
</dbReference>
<dbReference type="PANTHER" id="PTHR43265:SF1">
    <property type="entry name" value="ESTERASE ESTD"/>
    <property type="match status" value="1"/>
</dbReference>
<dbReference type="EMBL" id="CP072788">
    <property type="protein sequence ID" value="QTR03017.1"/>
    <property type="molecule type" value="Genomic_DNA"/>
</dbReference>
<name>A0A8T8HX71_9PSEU</name>
<gene>
    <name evidence="1" type="ORF">J7S33_29180</name>
</gene>
<proteinExistence type="predicted"/>
<evidence type="ECO:0008006" key="3">
    <source>
        <dbReference type="Google" id="ProtNLM"/>
    </source>
</evidence>
<protein>
    <recommendedName>
        <fullName evidence="3">Alpha/beta hydrolase</fullName>
    </recommendedName>
</protein>
<dbReference type="SUPFAM" id="SSF53474">
    <property type="entry name" value="alpha/beta-Hydrolases"/>
    <property type="match status" value="1"/>
</dbReference>
<accession>A0A8T8HX71</accession>
<reference evidence="1" key="1">
    <citation type="submission" date="2021-04" db="EMBL/GenBank/DDBJ databases">
        <title>Saccharothrix algeriensis WGS.</title>
        <authorList>
            <person name="Stuskova K."/>
            <person name="Hakalova E."/>
            <person name="Tebbal A.B."/>
            <person name="Eichmeier A."/>
        </authorList>
    </citation>
    <scope>NUCLEOTIDE SEQUENCE</scope>
    <source>
        <strain evidence="1">NRRL B-24137</strain>
    </source>
</reference>